<dbReference type="GO" id="GO:0000976">
    <property type="term" value="F:transcription cis-regulatory region binding"/>
    <property type="evidence" value="ECO:0007669"/>
    <property type="project" value="TreeGrafter"/>
</dbReference>
<dbReference type="GO" id="GO:0032993">
    <property type="term" value="C:protein-DNA complex"/>
    <property type="evidence" value="ECO:0007669"/>
    <property type="project" value="TreeGrafter"/>
</dbReference>
<dbReference type="GO" id="GO:0005829">
    <property type="term" value="C:cytosol"/>
    <property type="evidence" value="ECO:0007669"/>
    <property type="project" value="TreeGrafter"/>
</dbReference>
<dbReference type="Proteomes" id="UP000562352">
    <property type="component" value="Unassembled WGS sequence"/>
</dbReference>
<evidence type="ECO:0000256" key="2">
    <source>
        <dbReference type="ARBA" id="ARBA00023012"/>
    </source>
</evidence>
<accession>A0A841DEA8</accession>
<keyword evidence="9" id="KW-1185">Reference proteome</keyword>
<feature type="modified residue" description="4-aspartylphosphate" evidence="6">
    <location>
        <position position="52"/>
    </location>
</feature>
<organism evidence="8 9">
    <name type="scientific">Planomonospora venezuelensis</name>
    <dbReference type="NCBI Taxonomy" id="1999"/>
    <lineage>
        <taxon>Bacteria</taxon>
        <taxon>Bacillati</taxon>
        <taxon>Actinomycetota</taxon>
        <taxon>Actinomycetes</taxon>
        <taxon>Streptosporangiales</taxon>
        <taxon>Streptosporangiaceae</taxon>
        <taxon>Planomonospora</taxon>
    </lineage>
</organism>
<dbReference type="InterPro" id="IPR011006">
    <property type="entry name" value="CheY-like_superfamily"/>
</dbReference>
<keyword evidence="3" id="KW-0805">Transcription regulation</keyword>
<dbReference type="PROSITE" id="PS50110">
    <property type="entry name" value="RESPONSE_REGULATORY"/>
    <property type="match status" value="1"/>
</dbReference>
<feature type="domain" description="Response regulatory" evidence="7">
    <location>
        <begin position="3"/>
        <end position="119"/>
    </location>
</feature>
<evidence type="ECO:0000313" key="9">
    <source>
        <dbReference type="Proteomes" id="UP000562352"/>
    </source>
</evidence>
<dbReference type="Pfam" id="PF00072">
    <property type="entry name" value="Response_reg"/>
    <property type="match status" value="1"/>
</dbReference>
<dbReference type="Gene3D" id="3.40.50.2300">
    <property type="match status" value="1"/>
</dbReference>
<dbReference type="PANTHER" id="PTHR48111:SF4">
    <property type="entry name" value="DNA-BINDING DUAL TRANSCRIPTIONAL REGULATOR OMPR"/>
    <property type="match status" value="1"/>
</dbReference>
<dbReference type="FunFam" id="3.40.50.2300:FF:000001">
    <property type="entry name" value="DNA-binding response regulator PhoB"/>
    <property type="match status" value="1"/>
</dbReference>
<evidence type="ECO:0000313" key="8">
    <source>
        <dbReference type="EMBL" id="MBB5967237.1"/>
    </source>
</evidence>
<protein>
    <submittedName>
        <fullName evidence="8">DNA-binding response OmpR family regulator</fullName>
    </submittedName>
</protein>
<dbReference type="AlphaFoldDB" id="A0A841DEA8"/>
<evidence type="ECO:0000256" key="5">
    <source>
        <dbReference type="ARBA" id="ARBA00023163"/>
    </source>
</evidence>
<keyword evidence="4 8" id="KW-0238">DNA-binding</keyword>
<comment type="caution">
    <text evidence="8">The sequence shown here is derived from an EMBL/GenBank/DDBJ whole genome shotgun (WGS) entry which is preliminary data.</text>
</comment>
<sequence>MSSVLIVEDDLDIQELTIFRLQAAGHDVHTVNDGAQALAAAQRVHPDVVVLDWMLPGVSGPEICRTLRATPGLEEVQVLMLTAKSGEADVEEGFTAGVDDYMIKPFSPRELTARVQHLLARTGDHR</sequence>
<dbReference type="GO" id="GO:0006355">
    <property type="term" value="P:regulation of DNA-templated transcription"/>
    <property type="evidence" value="ECO:0007669"/>
    <property type="project" value="TreeGrafter"/>
</dbReference>
<evidence type="ECO:0000256" key="3">
    <source>
        <dbReference type="ARBA" id="ARBA00023015"/>
    </source>
</evidence>
<evidence type="ECO:0000256" key="4">
    <source>
        <dbReference type="ARBA" id="ARBA00023125"/>
    </source>
</evidence>
<name>A0A841DEA8_PLAVE</name>
<evidence type="ECO:0000259" key="7">
    <source>
        <dbReference type="PROSITE" id="PS50110"/>
    </source>
</evidence>
<proteinExistence type="predicted"/>
<reference evidence="8 9" key="1">
    <citation type="submission" date="2020-08" db="EMBL/GenBank/DDBJ databases">
        <title>Genomic Encyclopedia of Type Strains, Phase III (KMG-III): the genomes of soil and plant-associated and newly described type strains.</title>
        <authorList>
            <person name="Whitman W."/>
        </authorList>
    </citation>
    <scope>NUCLEOTIDE SEQUENCE [LARGE SCALE GENOMIC DNA]</scope>
    <source>
        <strain evidence="8 9">CECT 3303</strain>
    </source>
</reference>
<keyword evidence="5" id="KW-0804">Transcription</keyword>
<keyword evidence="2" id="KW-0902">Two-component regulatory system</keyword>
<dbReference type="InterPro" id="IPR001789">
    <property type="entry name" value="Sig_transdc_resp-reg_receiver"/>
</dbReference>
<gene>
    <name evidence="8" type="ORF">FHS22_006539</name>
</gene>
<dbReference type="InterPro" id="IPR039420">
    <property type="entry name" value="WalR-like"/>
</dbReference>
<dbReference type="EMBL" id="JACHJJ010000030">
    <property type="protein sequence ID" value="MBB5967237.1"/>
    <property type="molecule type" value="Genomic_DNA"/>
</dbReference>
<dbReference type="GO" id="GO:0000156">
    <property type="term" value="F:phosphorelay response regulator activity"/>
    <property type="evidence" value="ECO:0007669"/>
    <property type="project" value="TreeGrafter"/>
</dbReference>
<keyword evidence="1 6" id="KW-0597">Phosphoprotein</keyword>
<dbReference type="CDD" id="cd17574">
    <property type="entry name" value="REC_OmpR"/>
    <property type="match status" value="1"/>
</dbReference>
<evidence type="ECO:0000256" key="1">
    <source>
        <dbReference type="ARBA" id="ARBA00022553"/>
    </source>
</evidence>
<dbReference type="SMART" id="SM00448">
    <property type="entry name" value="REC"/>
    <property type="match status" value="1"/>
</dbReference>
<evidence type="ECO:0000256" key="6">
    <source>
        <dbReference type="PROSITE-ProRule" id="PRU00169"/>
    </source>
</evidence>
<dbReference type="SUPFAM" id="SSF52172">
    <property type="entry name" value="CheY-like"/>
    <property type="match status" value="1"/>
</dbReference>
<dbReference type="PANTHER" id="PTHR48111">
    <property type="entry name" value="REGULATOR OF RPOS"/>
    <property type="match status" value="1"/>
</dbReference>
<dbReference type="RefSeq" id="WP_184947962.1">
    <property type="nucleotide sequence ID" value="NZ_BAAAWZ010000004.1"/>
</dbReference>